<comment type="caution">
    <text evidence="2">The sequence shown here is derived from an EMBL/GenBank/DDBJ whole genome shotgun (WGS) entry which is preliminary data.</text>
</comment>
<keyword evidence="1" id="KW-0812">Transmembrane</keyword>
<dbReference type="Proteomes" id="UP001196843">
    <property type="component" value="Unassembled WGS sequence"/>
</dbReference>
<reference evidence="2 3" key="1">
    <citation type="journal article" date="2021" name="MBio">
        <title>Poor Competitiveness of Bradyrhizobium in Pigeon Pea Root Colonization in Indian Soils.</title>
        <authorList>
            <person name="Chalasani D."/>
            <person name="Basu A."/>
            <person name="Pullabhotla S.V.S.R.N."/>
            <person name="Jorrin B."/>
            <person name="Neal A.L."/>
            <person name="Poole P.S."/>
            <person name="Podile A.R."/>
            <person name="Tkacz A."/>
        </authorList>
    </citation>
    <scope>NUCLEOTIDE SEQUENCE [LARGE SCALE GENOMIC DNA]</scope>
    <source>
        <strain evidence="2 3">HU14</strain>
    </source>
</reference>
<gene>
    <name evidence="2" type="ORF">JNB62_01120</name>
</gene>
<dbReference type="EMBL" id="JAEUAW010000001">
    <property type="protein sequence ID" value="MBW9092279.1"/>
    <property type="molecule type" value="Genomic_DNA"/>
</dbReference>
<organism evidence="2 3">
    <name type="scientific">Microbacterium jejuense</name>
    <dbReference type="NCBI Taxonomy" id="1263637"/>
    <lineage>
        <taxon>Bacteria</taxon>
        <taxon>Bacillati</taxon>
        <taxon>Actinomycetota</taxon>
        <taxon>Actinomycetes</taxon>
        <taxon>Micrococcales</taxon>
        <taxon>Microbacteriaceae</taxon>
        <taxon>Microbacterium</taxon>
    </lineage>
</organism>
<proteinExistence type="predicted"/>
<protein>
    <submittedName>
        <fullName evidence="2">Uncharacterized protein</fullName>
    </submittedName>
</protein>
<feature type="transmembrane region" description="Helical" evidence="1">
    <location>
        <begin position="47"/>
        <end position="71"/>
    </location>
</feature>
<keyword evidence="3" id="KW-1185">Reference proteome</keyword>
<evidence type="ECO:0000313" key="3">
    <source>
        <dbReference type="Proteomes" id="UP001196843"/>
    </source>
</evidence>
<keyword evidence="1" id="KW-0472">Membrane</keyword>
<name>A0ABS7HIF1_9MICO</name>
<evidence type="ECO:0000256" key="1">
    <source>
        <dbReference type="SAM" id="Phobius"/>
    </source>
</evidence>
<keyword evidence="1" id="KW-1133">Transmembrane helix</keyword>
<accession>A0ABS7HIF1</accession>
<feature type="transmembrane region" description="Helical" evidence="1">
    <location>
        <begin position="78"/>
        <end position="99"/>
    </location>
</feature>
<evidence type="ECO:0000313" key="2">
    <source>
        <dbReference type="EMBL" id="MBW9092279.1"/>
    </source>
</evidence>
<sequence>MWDLILTIILVVGAVVLAALASFMGVFLAMASDPCGAVDCNFDLITAGFLLGTIGPWVALALTVAGAVVLLVLRRLAFWVPVVGAVLIVLVLMCAFWLAGAGVP</sequence>